<dbReference type="Pfam" id="PF12704">
    <property type="entry name" value="MacB_PCD"/>
    <property type="match status" value="2"/>
</dbReference>
<feature type="transmembrane region" description="Helical" evidence="7">
    <location>
        <begin position="21"/>
        <end position="43"/>
    </location>
</feature>
<feature type="transmembrane region" description="Helical" evidence="7">
    <location>
        <begin position="378"/>
        <end position="398"/>
    </location>
</feature>
<feature type="domain" description="MacB-like periplasmic core" evidence="9">
    <location>
        <begin position="436"/>
        <end position="660"/>
    </location>
</feature>
<comment type="caution">
    <text evidence="10">The sequence shown here is derived from an EMBL/GenBank/DDBJ whole genome shotgun (WGS) entry which is preliminary data.</text>
</comment>
<dbReference type="RefSeq" id="WP_050062202.1">
    <property type="nucleotide sequence ID" value="NZ_JACHEK010000002.1"/>
</dbReference>
<evidence type="ECO:0000256" key="2">
    <source>
        <dbReference type="ARBA" id="ARBA00022475"/>
    </source>
</evidence>
<evidence type="ECO:0000256" key="6">
    <source>
        <dbReference type="ARBA" id="ARBA00038076"/>
    </source>
</evidence>
<reference evidence="10 11" key="1">
    <citation type="submission" date="2020-08" db="EMBL/GenBank/DDBJ databases">
        <title>Genomic Encyclopedia of Type Strains, Phase IV (KMG-IV): sequencing the most valuable type-strain genomes for metagenomic binning, comparative biology and taxonomic classification.</title>
        <authorList>
            <person name="Goeker M."/>
        </authorList>
    </citation>
    <scope>NUCLEOTIDE SEQUENCE [LARGE SCALE GENOMIC DNA]</scope>
    <source>
        <strain evidence="10 11">DSM 103733</strain>
    </source>
</reference>
<keyword evidence="3 7" id="KW-0812">Transmembrane</keyword>
<dbReference type="GO" id="GO:0022857">
    <property type="term" value="F:transmembrane transporter activity"/>
    <property type="evidence" value="ECO:0007669"/>
    <property type="project" value="TreeGrafter"/>
</dbReference>
<evidence type="ECO:0000256" key="1">
    <source>
        <dbReference type="ARBA" id="ARBA00004651"/>
    </source>
</evidence>
<feature type="domain" description="ABC3 transporter permease C-terminal" evidence="8">
    <location>
        <begin position="695"/>
        <end position="808"/>
    </location>
</feature>
<evidence type="ECO:0000259" key="8">
    <source>
        <dbReference type="Pfam" id="PF02687"/>
    </source>
</evidence>
<keyword evidence="5 7" id="KW-0472">Membrane</keyword>
<evidence type="ECO:0000256" key="7">
    <source>
        <dbReference type="SAM" id="Phobius"/>
    </source>
</evidence>
<comment type="subcellular location">
    <subcellularLocation>
        <location evidence="1">Cell membrane</location>
        <topology evidence="1">Multi-pass membrane protein</topology>
    </subcellularLocation>
</comment>
<dbReference type="PANTHER" id="PTHR30572:SF4">
    <property type="entry name" value="ABC TRANSPORTER PERMEASE YTRF"/>
    <property type="match status" value="1"/>
</dbReference>
<feature type="transmembrane region" description="Helical" evidence="7">
    <location>
        <begin position="690"/>
        <end position="717"/>
    </location>
</feature>
<comment type="similarity">
    <text evidence="6">Belongs to the ABC-4 integral membrane protein family.</text>
</comment>
<dbReference type="GO" id="GO:0005886">
    <property type="term" value="C:plasma membrane"/>
    <property type="evidence" value="ECO:0007669"/>
    <property type="project" value="UniProtKB-SubCell"/>
</dbReference>
<feature type="transmembrane region" description="Helical" evidence="7">
    <location>
        <begin position="280"/>
        <end position="305"/>
    </location>
</feature>
<feature type="transmembrane region" description="Helical" evidence="7">
    <location>
        <begin position="336"/>
        <end position="358"/>
    </location>
</feature>
<feature type="transmembrane region" description="Helical" evidence="7">
    <location>
        <begin position="428"/>
        <end position="448"/>
    </location>
</feature>
<dbReference type="InterPro" id="IPR003838">
    <property type="entry name" value="ABC3_permease_C"/>
</dbReference>
<name>A0A841JPN2_9BACT</name>
<accession>A0A841JPN2</accession>
<gene>
    <name evidence="10" type="ORF">HNQ77_001250</name>
</gene>
<dbReference type="EMBL" id="JACHEK010000002">
    <property type="protein sequence ID" value="MBB6143306.1"/>
    <property type="molecule type" value="Genomic_DNA"/>
</dbReference>
<feature type="transmembrane region" description="Helical" evidence="7">
    <location>
        <begin position="747"/>
        <end position="767"/>
    </location>
</feature>
<feature type="domain" description="ABC3 transporter permease C-terminal" evidence="8">
    <location>
        <begin position="286"/>
        <end position="404"/>
    </location>
</feature>
<evidence type="ECO:0000313" key="11">
    <source>
        <dbReference type="Proteomes" id="UP000538666"/>
    </source>
</evidence>
<keyword evidence="4 7" id="KW-1133">Transmembrane helix</keyword>
<sequence length="815" mass="87643">MPTLLQDIRFTLRQLRKNPGFAFTTILTLALGIGATTGIFSLVNSVLLRPLPFPQSDRLTAMLHEDNTAGANPTSVSYPDFFDWRTQNHSFSAMASYRDQQYTLSNVGDAQNLQGITVSSEFFRVLSIHPMLGRDFIPGDEKAGQHVVMLSYQLWQSAFGSRRDIAGQTITLDGRGYTVAGVMPQGFAFPIQNPAPQLWATLATDALDGSGEPGATQSRGENMLTIVGRLKPGVTVEQARAEMSLIDRNLAAQYPDTNKRYTSTHVQPMLESLVGDTRPALHILFAAVALLLLIACANVAGLLLARSSRRRGEIALRAALGASRNEILRQILVESLLLSFLGGALGLAFSTLFLKATLRFLPHNLPRLDTISVDTTVLGFAVLASVLTGLIFGVFPAWSMSKLDPALVLRDGTRSVTSGRGQHSLHNTLVIVETALGLLLLVGSGLFIRSFVHVLSVDPGFDRRNVLTASVNYPDTKEYATKVVQLYDQFLPKLATLPGVTSVAAGWPLPFSDSQIGVSFTAEGHPTATGDEPVARLTIATPNFFNTLRIPILRGRDFTATDSGTSPYVVIVSEGFARKYFPGEDVIGKHITPGLDDGIHKKGPREIIAVVGDIKLRSLTKEAPPMFYLPLTQSGITAPSLAIRTAGDPVAIIPAVRAQLNSINRNIPIYHVAALGDLLSDASSQPRFQMLLLTSFAVMALLLSAVGLYAVLAYMVAQRTSELGLRMALGAQRGDVLALILKKGLRLAGIGLVAGLAASALLTRFVASQLYGVKVFDPITYIGVSILLLAIAFLASAAPALQASRVDPMKTLRDQ</sequence>
<dbReference type="NCBIfam" id="TIGR03434">
    <property type="entry name" value="ADOP"/>
    <property type="match status" value="1"/>
</dbReference>
<feature type="domain" description="MacB-like periplasmic core" evidence="9">
    <location>
        <begin position="23"/>
        <end position="243"/>
    </location>
</feature>
<dbReference type="AlphaFoldDB" id="A0A841JPN2"/>
<proteinExistence type="inferred from homology"/>
<evidence type="ECO:0000313" key="10">
    <source>
        <dbReference type="EMBL" id="MBB6143306.1"/>
    </source>
</evidence>
<organism evidence="10 11">
    <name type="scientific">Silvibacterium bohemicum</name>
    <dbReference type="NCBI Taxonomy" id="1577686"/>
    <lineage>
        <taxon>Bacteria</taxon>
        <taxon>Pseudomonadati</taxon>
        <taxon>Acidobacteriota</taxon>
        <taxon>Terriglobia</taxon>
        <taxon>Terriglobales</taxon>
        <taxon>Acidobacteriaceae</taxon>
        <taxon>Silvibacterium</taxon>
    </lineage>
</organism>
<protein>
    <submittedName>
        <fullName evidence="10">Putative permease</fullName>
    </submittedName>
</protein>
<feature type="transmembrane region" description="Helical" evidence="7">
    <location>
        <begin position="779"/>
        <end position="801"/>
    </location>
</feature>
<dbReference type="OrthoDB" id="127329at2"/>
<keyword evidence="11" id="KW-1185">Reference proteome</keyword>
<evidence type="ECO:0000259" key="9">
    <source>
        <dbReference type="Pfam" id="PF12704"/>
    </source>
</evidence>
<dbReference type="Pfam" id="PF02687">
    <property type="entry name" value="FtsX"/>
    <property type="match status" value="2"/>
</dbReference>
<dbReference type="InterPro" id="IPR017800">
    <property type="entry name" value="ADOP"/>
</dbReference>
<dbReference type="InterPro" id="IPR025857">
    <property type="entry name" value="MacB_PCD"/>
</dbReference>
<dbReference type="Proteomes" id="UP000538666">
    <property type="component" value="Unassembled WGS sequence"/>
</dbReference>
<evidence type="ECO:0000256" key="4">
    <source>
        <dbReference type="ARBA" id="ARBA00022989"/>
    </source>
</evidence>
<evidence type="ECO:0000256" key="5">
    <source>
        <dbReference type="ARBA" id="ARBA00023136"/>
    </source>
</evidence>
<keyword evidence="2" id="KW-1003">Cell membrane</keyword>
<dbReference type="InterPro" id="IPR050250">
    <property type="entry name" value="Macrolide_Exporter_MacB"/>
</dbReference>
<dbReference type="PANTHER" id="PTHR30572">
    <property type="entry name" value="MEMBRANE COMPONENT OF TRANSPORTER-RELATED"/>
    <property type="match status" value="1"/>
</dbReference>
<evidence type="ECO:0000256" key="3">
    <source>
        <dbReference type="ARBA" id="ARBA00022692"/>
    </source>
</evidence>